<dbReference type="AlphaFoldDB" id="A0A8C8T850"/>
<dbReference type="InterPro" id="IPR013151">
    <property type="entry name" value="Immunoglobulin_dom"/>
</dbReference>
<dbReference type="Ensembl" id="ENSPEMT00000010120.2">
    <property type="protein sequence ID" value="ENSPEMP00000006012.2"/>
    <property type="gene ID" value="ENSPEMG00000008362.2"/>
</dbReference>
<gene>
    <name evidence="6" type="primary">LOC102913786</name>
</gene>
<dbReference type="FunFam" id="2.60.40.10:FF:000340">
    <property type="entry name" value="Carcinoembryonic antigen-related cell adhesion molecule 1"/>
    <property type="match status" value="3"/>
</dbReference>
<evidence type="ECO:0000256" key="3">
    <source>
        <dbReference type="ARBA" id="ARBA00023319"/>
    </source>
</evidence>
<dbReference type="GO" id="GO:1990782">
    <property type="term" value="F:protein tyrosine kinase binding"/>
    <property type="evidence" value="ECO:0007669"/>
    <property type="project" value="TreeGrafter"/>
</dbReference>
<proteinExistence type="inferred from homology"/>
<dbReference type="InterPro" id="IPR013106">
    <property type="entry name" value="Ig_V-set"/>
</dbReference>
<protein>
    <submittedName>
        <fullName evidence="6">Carcinoembryonic antigen-related cell adhesion molecule 5-like</fullName>
    </submittedName>
</protein>
<dbReference type="SMART" id="SM00409">
    <property type="entry name" value="IG"/>
    <property type="match status" value="4"/>
</dbReference>
<evidence type="ECO:0000256" key="2">
    <source>
        <dbReference type="ARBA" id="ARBA00023180"/>
    </source>
</evidence>
<dbReference type="InterPro" id="IPR003598">
    <property type="entry name" value="Ig_sub2"/>
</dbReference>
<dbReference type="InterPro" id="IPR036179">
    <property type="entry name" value="Ig-like_dom_sf"/>
</dbReference>
<dbReference type="Pfam" id="PF00047">
    <property type="entry name" value="ig"/>
    <property type="match status" value="1"/>
</dbReference>
<dbReference type="Proteomes" id="UP000694547">
    <property type="component" value="Chromosome 1"/>
</dbReference>
<feature type="domain" description="Ig-like" evidence="5">
    <location>
        <begin position="399"/>
        <end position="483"/>
    </location>
</feature>
<evidence type="ECO:0000313" key="7">
    <source>
        <dbReference type="Proteomes" id="UP000694547"/>
    </source>
</evidence>
<dbReference type="InterPro" id="IPR003599">
    <property type="entry name" value="Ig_sub"/>
</dbReference>
<dbReference type="PANTHER" id="PTHR44427:SF1">
    <property type="entry name" value="CARCINOEMBRYONIC ANTIGEN-RELATED CELL ADHESION MOLECULE 1"/>
    <property type="match status" value="1"/>
</dbReference>
<keyword evidence="2" id="KW-0325">Glycoprotein</keyword>
<evidence type="ECO:0000256" key="1">
    <source>
        <dbReference type="ARBA" id="ARBA00022729"/>
    </source>
</evidence>
<comment type="similarity">
    <text evidence="4">Belongs to the immunoglobulin superfamily. CEA family.</text>
</comment>
<keyword evidence="1" id="KW-0732">Signal</keyword>
<reference evidence="6 7" key="1">
    <citation type="submission" date="2018-10" db="EMBL/GenBank/DDBJ databases">
        <title>Improved assembly of the deer mouse Peromyscus maniculatus genome.</title>
        <authorList>
            <person name="Lassance J.-M."/>
            <person name="Hoekstra H.E."/>
        </authorList>
    </citation>
    <scope>NUCLEOTIDE SEQUENCE [LARGE SCALE GENOMIC DNA]</scope>
</reference>
<name>A0A8C8T850_PERMB</name>
<dbReference type="GO" id="GO:0007165">
    <property type="term" value="P:signal transduction"/>
    <property type="evidence" value="ECO:0007669"/>
    <property type="project" value="TreeGrafter"/>
</dbReference>
<dbReference type="PROSITE" id="PS50835">
    <property type="entry name" value="IG_LIKE"/>
    <property type="match status" value="1"/>
</dbReference>
<dbReference type="Pfam" id="PF07686">
    <property type="entry name" value="V-set"/>
    <property type="match status" value="3"/>
</dbReference>
<dbReference type="InterPro" id="IPR013783">
    <property type="entry name" value="Ig-like_fold"/>
</dbReference>
<dbReference type="CDD" id="cd05774">
    <property type="entry name" value="IgV_CEACAM_D1"/>
    <property type="match status" value="3"/>
</dbReference>
<organism evidence="6 7">
    <name type="scientific">Peromyscus maniculatus bairdii</name>
    <name type="common">Prairie deer mouse</name>
    <dbReference type="NCBI Taxonomy" id="230844"/>
    <lineage>
        <taxon>Eukaryota</taxon>
        <taxon>Metazoa</taxon>
        <taxon>Chordata</taxon>
        <taxon>Craniata</taxon>
        <taxon>Vertebrata</taxon>
        <taxon>Euteleostomi</taxon>
        <taxon>Mammalia</taxon>
        <taxon>Eutheria</taxon>
        <taxon>Euarchontoglires</taxon>
        <taxon>Glires</taxon>
        <taxon>Rodentia</taxon>
        <taxon>Myomorpha</taxon>
        <taxon>Muroidea</taxon>
        <taxon>Cricetidae</taxon>
        <taxon>Neotominae</taxon>
        <taxon>Peromyscus</taxon>
    </lineage>
</organism>
<dbReference type="GO" id="GO:0002682">
    <property type="term" value="P:regulation of immune system process"/>
    <property type="evidence" value="ECO:0007669"/>
    <property type="project" value="TreeGrafter"/>
</dbReference>
<sequence length="487" mass="54361">MSTKEGGHTPTQSPRLSDDLTCLILIDFLSSILASLLTCWHLPTTVQVIIELVPPDVVEGENVLLLVRNLPENLEAFVWYKGVTNMNLGIVLYSLDTNLRVEGPEYSGRETVYRNGSLHLQDVTQKDTGFYTLRSINRHKEIISTTSIYLHVYSFLWSCGPLSTSAQPTIESVPPIIPEGGSVLLLVHNLPENLRSLFWYKGMIVSNNFEVARHIITMNSSVLGPAHNGGETVYSNGSLLLHNVTWKDTGLYTLRTLSTDMKTELAHVQLQMDTSLSPCCNPLNSSQLMIQPIPQYAAEGESVLLQVHNLPEDLQAFSWYKSMHSALVLKIVEYSRAMNSTTWGSAHSRREAVYTNGSLMLQDVTEEDAGMYTLEILNRDFKIDKADVHLHVNKPVKHPFIQVTNTILTLHSSVVLTCLSAGTGISFRWIFNNQSLQLTERMTLSPTKCQLSIDPIMREDVGEYKCQVSNPVSTKTSLPVSLAVMNK</sequence>
<evidence type="ECO:0000313" key="6">
    <source>
        <dbReference type="Ensembl" id="ENSPEMP00000006012.2"/>
    </source>
</evidence>
<dbReference type="FunFam" id="2.60.40.10:FF:000244">
    <property type="entry name" value="carcinoembryonic antigen-related cell adhesion molecule 16"/>
    <property type="match status" value="1"/>
</dbReference>
<reference evidence="6" key="2">
    <citation type="submission" date="2025-08" db="UniProtKB">
        <authorList>
            <consortium name="Ensembl"/>
        </authorList>
    </citation>
    <scope>IDENTIFICATION</scope>
</reference>
<dbReference type="Gene3D" id="2.60.40.10">
    <property type="entry name" value="Immunoglobulins"/>
    <property type="match status" value="4"/>
</dbReference>
<dbReference type="GO" id="GO:0005886">
    <property type="term" value="C:plasma membrane"/>
    <property type="evidence" value="ECO:0007669"/>
    <property type="project" value="TreeGrafter"/>
</dbReference>
<dbReference type="SMART" id="SM00408">
    <property type="entry name" value="IGc2"/>
    <property type="match status" value="2"/>
</dbReference>
<dbReference type="InterPro" id="IPR007110">
    <property type="entry name" value="Ig-like_dom"/>
</dbReference>
<dbReference type="SUPFAM" id="SSF48726">
    <property type="entry name" value="Immunoglobulin"/>
    <property type="match status" value="4"/>
</dbReference>
<reference evidence="6" key="3">
    <citation type="submission" date="2025-09" db="UniProtKB">
        <authorList>
            <consortium name="Ensembl"/>
        </authorList>
    </citation>
    <scope>IDENTIFICATION</scope>
</reference>
<dbReference type="GO" id="GO:0009986">
    <property type="term" value="C:cell surface"/>
    <property type="evidence" value="ECO:0007669"/>
    <property type="project" value="TreeGrafter"/>
</dbReference>
<keyword evidence="7" id="KW-1185">Reference proteome</keyword>
<dbReference type="GeneTree" id="ENSGT01100000263479"/>
<accession>A0A8C8T850</accession>
<dbReference type="PANTHER" id="PTHR44427">
    <property type="entry name" value="CARCINOEMBRYONIC ANTIGEN-RELATED CELL ADHESION MOLECULE 19"/>
    <property type="match status" value="1"/>
</dbReference>
<keyword evidence="3" id="KW-0393">Immunoglobulin domain</keyword>
<dbReference type="InterPro" id="IPR050831">
    <property type="entry name" value="CEA_cell_adhesion"/>
</dbReference>
<evidence type="ECO:0000259" key="5">
    <source>
        <dbReference type="PROSITE" id="PS50835"/>
    </source>
</evidence>
<evidence type="ECO:0000256" key="4">
    <source>
        <dbReference type="ARBA" id="ARBA00038222"/>
    </source>
</evidence>